<comment type="caution">
    <text evidence="2">The sequence shown here is derived from an EMBL/GenBank/DDBJ whole genome shotgun (WGS) entry which is preliminary data.</text>
</comment>
<protein>
    <recommendedName>
        <fullName evidence="1">Ribonuclease PIN domain-containing protein</fullName>
    </recommendedName>
</protein>
<name>A0A5J4TGW3_9EUKA</name>
<dbReference type="InterPro" id="IPR033411">
    <property type="entry name" value="Ribonuclease_PIN"/>
</dbReference>
<dbReference type="AlphaFoldDB" id="A0A5J4TGW3"/>
<dbReference type="Gene3D" id="3.40.50.1010">
    <property type="entry name" value="5'-nuclease"/>
    <property type="match status" value="1"/>
</dbReference>
<dbReference type="Pfam" id="PF17146">
    <property type="entry name" value="PIN_6"/>
    <property type="match status" value="1"/>
</dbReference>
<proteinExistence type="predicted"/>
<sequence length="61" mass="7014">MEIVLDTAAFIEYYQPDLTIATYYTTSGVCSEIRDQTAREKLQFLRPFLNIRAPSIKALKV</sequence>
<evidence type="ECO:0000313" key="4">
    <source>
        <dbReference type="Proteomes" id="UP000324800"/>
    </source>
</evidence>
<accession>A0A5J4TGW3</accession>
<gene>
    <name evidence="3" type="ORF">EZS28_041068</name>
    <name evidence="2" type="ORF">EZS28_047431</name>
</gene>
<feature type="non-terminal residue" evidence="2">
    <location>
        <position position="61"/>
    </location>
</feature>
<evidence type="ECO:0000313" key="2">
    <source>
        <dbReference type="EMBL" id="KAA6357043.1"/>
    </source>
</evidence>
<evidence type="ECO:0000259" key="1">
    <source>
        <dbReference type="Pfam" id="PF17146"/>
    </source>
</evidence>
<dbReference type="OrthoDB" id="446759at2759"/>
<feature type="domain" description="Ribonuclease PIN" evidence="1">
    <location>
        <begin position="3"/>
        <end position="60"/>
    </location>
</feature>
<evidence type="ECO:0000313" key="3">
    <source>
        <dbReference type="EMBL" id="KAA6363406.1"/>
    </source>
</evidence>
<dbReference type="EMBL" id="SNRW01022957">
    <property type="protein sequence ID" value="KAA6363406.1"/>
    <property type="molecule type" value="Genomic_DNA"/>
</dbReference>
<dbReference type="EMBL" id="SNRW01031999">
    <property type="protein sequence ID" value="KAA6357043.1"/>
    <property type="molecule type" value="Genomic_DNA"/>
</dbReference>
<organism evidence="2 4">
    <name type="scientific">Streblomastix strix</name>
    <dbReference type="NCBI Taxonomy" id="222440"/>
    <lineage>
        <taxon>Eukaryota</taxon>
        <taxon>Metamonada</taxon>
        <taxon>Preaxostyla</taxon>
        <taxon>Oxymonadida</taxon>
        <taxon>Streblomastigidae</taxon>
        <taxon>Streblomastix</taxon>
    </lineage>
</organism>
<reference evidence="2 4" key="1">
    <citation type="submission" date="2019-03" db="EMBL/GenBank/DDBJ databases">
        <title>Single cell metagenomics reveals metabolic interactions within the superorganism composed of flagellate Streblomastix strix and complex community of Bacteroidetes bacteria on its surface.</title>
        <authorList>
            <person name="Treitli S.C."/>
            <person name="Kolisko M."/>
            <person name="Husnik F."/>
            <person name="Keeling P."/>
            <person name="Hampl V."/>
        </authorList>
    </citation>
    <scope>NUCLEOTIDE SEQUENCE [LARGE SCALE GENOMIC DNA]</scope>
    <source>
        <strain evidence="2">ST1C</strain>
    </source>
</reference>
<dbReference type="Proteomes" id="UP000324800">
    <property type="component" value="Unassembled WGS sequence"/>
</dbReference>